<dbReference type="InterPro" id="IPR001647">
    <property type="entry name" value="HTH_TetR"/>
</dbReference>
<name>A0AA45C6I5_9BACT</name>
<feature type="domain" description="HTH tetR-type" evidence="3">
    <location>
        <begin position="2"/>
        <end position="62"/>
    </location>
</feature>
<dbReference type="GO" id="GO:0003677">
    <property type="term" value="F:DNA binding"/>
    <property type="evidence" value="ECO:0007669"/>
    <property type="project" value="UniProtKB-UniRule"/>
</dbReference>
<keyword evidence="5" id="KW-1185">Reference proteome</keyword>
<sequence>MEKKYDLILQKAYESIAINGYDGTSLNDIAESIGITKPAIYYHFKSKENLFLVLLDYIIEEFEKDFKKVMIDLNKIKVKDEYILFLRELINEDLYKLKKDDKVLIVLKQYYLLSFRIKSVKDRLDSLSLMNESKYFKILEKAYDLSLIEKKDIKETSIIFSMIDSSILDNYIENSNFDYNKIWNNLINKYFD</sequence>
<dbReference type="AlphaFoldDB" id="A0AA45C6I5"/>
<dbReference type="PANTHER" id="PTHR43479">
    <property type="entry name" value="ACREF/ENVCD OPERON REPRESSOR-RELATED"/>
    <property type="match status" value="1"/>
</dbReference>
<dbReference type="PROSITE" id="PS50977">
    <property type="entry name" value="HTH_TETR_2"/>
    <property type="match status" value="1"/>
</dbReference>
<evidence type="ECO:0000313" key="4">
    <source>
        <dbReference type="EMBL" id="PWJ92036.1"/>
    </source>
</evidence>
<dbReference type="PROSITE" id="PS01081">
    <property type="entry name" value="HTH_TETR_1"/>
    <property type="match status" value="1"/>
</dbReference>
<dbReference type="Proteomes" id="UP000245921">
    <property type="component" value="Unassembled WGS sequence"/>
</dbReference>
<dbReference type="SUPFAM" id="SSF46689">
    <property type="entry name" value="Homeodomain-like"/>
    <property type="match status" value="1"/>
</dbReference>
<evidence type="ECO:0000256" key="1">
    <source>
        <dbReference type="ARBA" id="ARBA00023125"/>
    </source>
</evidence>
<dbReference type="InterPro" id="IPR009057">
    <property type="entry name" value="Homeodomain-like_sf"/>
</dbReference>
<dbReference type="InterPro" id="IPR050624">
    <property type="entry name" value="HTH-type_Tx_Regulator"/>
</dbReference>
<comment type="caution">
    <text evidence="4">The sequence shown here is derived from an EMBL/GenBank/DDBJ whole genome shotgun (WGS) entry which is preliminary data.</text>
</comment>
<keyword evidence="1 2" id="KW-0238">DNA-binding</keyword>
<evidence type="ECO:0000256" key="2">
    <source>
        <dbReference type="PROSITE-ProRule" id="PRU00335"/>
    </source>
</evidence>
<dbReference type="InterPro" id="IPR023772">
    <property type="entry name" value="DNA-bd_HTH_TetR-type_CS"/>
</dbReference>
<dbReference type="PRINTS" id="PR00455">
    <property type="entry name" value="HTHTETR"/>
</dbReference>
<evidence type="ECO:0000313" key="5">
    <source>
        <dbReference type="Proteomes" id="UP000245921"/>
    </source>
</evidence>
<reference evidence="4 5" key="1">
    <citation type="submission" date="2018-05" db="EMBL/GenBank/DDBJ databases">
        <title>Genomic Encyclopedia of Type Strains, Phase IV (KMG-IV): sequencing the most valuable type-strain genomes for metagenomic binning, comparative biology and taxonomic classification.</title>
        <authorList>
            <person name="Goeker M."/>
        </authorList>
    </citation>
    <scope>NUCLEOTIDE SEQUENCE [LARGE SCALE GENOMIC DNA]</scope>
    <source>
        <strain evidence="4 5">DSM 24906</strain>
    </source>
</reference>
<dbReference type="EMBL" id="QGGI01000010">
    <property type="protein sequence ID" value="PWJ92036.1"/>
    <property type="molecule type" value="Genomic_DNA"/>
</dbReference>
<gene>
    <name evidence="4" type="ORF">C7380_11029</name>
</gene>
<proteinExistence type="predicted"/>
<dbReference type="RefSeq" id="WP_158274846.1">
    <property type="nucleotide sequence ID" value="NZ_QGGI01000010.1"/>
</dbReference>
<accession>A0AA45C6I5</accession>
<evidence type="ECO:0000259" key="3">
    <source>
        <dbReference type="PROSITE" id="PS50977"/>
    </source>
</evidence>
<dbReference type="Pfam" id="PF00440">
    <property type="entry name" value="TetR_N"/>
    <property type="match status" value="1"/>
</dbReference>
<dbReference type="PANTHER" id="PTHR43479:SF11">
    <property type="entry name" value="ACREF_ENVCD OPERON REPRESSOR-RELATED"/>
    <property type="match status" value="1"/>
</dbReference>
<protein>
    <submittedName>
        <fullName evidence="4">TetR family transcriptional regulator</fullName>
    </submittedName>
</protein>
<feature type="DNA-binding region" description="H-T-H motif" evidence="2">
    <location>
        <begin position="25"/>
        <end position="44"/>
    </location>
</feature>
<organism evidence="4 5">
    <name type="scientific">Oceanotoga teriensis</name>
    <dbReference type="NCBI Taxonomy" id="515440"/>
    <lineage>
        <taxon>Bacteria</taxon>
        <taxon>Thermotogati</taxon>
        <taxon>Thermotogota</taxon>
        <taxon>Thermotogae</taxon>
        <taxon>Petrotogales</taxon>
        <taxon>Petrotogaceae</taxon>
        <taxon>Oceanotoga</taxon>
    </lineage>
</organism>
<dbReference type="Gene3D" id="1.10.357.10">
    <property type="entry name" value="Tetracycline Repressor, domain 2"/>
    <property type="match status" value="1"/>
</dbReference>